<feature type="modified residue" description="N6-(pyridoxal phosphate)lysine" evidence="2 3">
    <location>
        <position position="49"/>
    </location>
</feature>
<evidence type="ECO:0000256" key="4">
    <source>
        <dbReference type="RuleBase" id="RU004514"/>
    </source>
</evidence>
<dbReference type="InterPro" id="IPR029066">
    <property type="entry name" value="PLP-binding_barrel"/>
</dbReference>
<dbReference type="PROSITE" id="PS01211">
    <property type="entry name" value="UPF0001"/>
    <property type="match status" value="1"/>
</dbReference>
<dbReference type="RefSeq" id="WP_111569953.1">
    <property type="nucleotide sequence ID" value="NZ_PIPK01000012.1"/>
</dbReference>
<feature type="domain" description="Alanine racemase N-terminal" evidence="5">
    <location>
        <begin position="42"/>
        <end position="240"/>
    </location>
</feature>
<evidence type="ECO:0000313" key="8">
    <source>
        <dbReference type="Proteomes" id="UP000249203"/>
    </source>
</evidence>
<reference evidence="7 9" key="1">
    <citation type="journal article" date="2018" name="Front. Microbiol.">
        <title>Genome-Based Analysis Reveals the Taxonomy and Diversity of the Family Idiomarinaceae.</title>
        <authorList>
            <person name="Liu Y."/>
            <person name="Lai Q."/>
            <person name="Shao Z."/>
        </authorList>
    </citation>
    <scope>NUCLEOTIDE SEQUENCE [LARGE SCALE GENOMIC DNA]</scope>
    <source>
        <strain evidence="7 9">CF12-14</strain>
    </source>
</reference>
<reference evidence="6 8" key="2">
    <citation type="submission" date="2018-06" db="EMBL/GenBank/DDBJ databases">
        <title>Genomic Encyclopedia of Type Strains, Phase III (KMG-III): the genomes of soil and plant-associated and newly described type strains.</title>
        <authorList>
            <person name="Whitman W."/>
        </authorList>
    </citation>
    <scope>NUCLEOTIDE SEQUENCE [LARGE SCALE GENOMIC DNA]</scope>
    <source>
        <strain evidence="6 8">CGMCC 1.15366</strain>
    </source>
</reference>
<dbReference type="NCBIfam" id="TIGR00044">
    <property type="entry name" value="YggS family pyridoxal phosphate-dependent enzyme"/>
    <property type="match status" value="1"/>
</dbReference>
<sequence length="242" mass="26302">MTISENDDAQASRQQQLQRAIEGVHADIQKACSAVGRDASSVCLLAVSKTKPASDIAAAYQAGQRHFGENYVQEGVEKITQLAHLAGISWHFIGPLQSNKTKDVATHFDWMHSVERLKIAQRLHQQRPLDEAPLQILIQVNIDDEASKAGVSLSEIAPLAQQIQQLDRLCLRGLMAIPQAGASAEQQAQSFTRLADAFKQLQHSYSSVDTLSLGMSSDLAAAIEHGSTMVRIGTAIFGQRHA</sequence>
<evidence type="ECO:0000256" key="3">
    <source>
        <dbReference type="PIRSR" id="PIRSR004848-1"/>
    </source>
</evidence>
<dbReference type="EMBL" id="QLMD01000011">
    <property type="protein sequence ID" value="RAJ95234.1"/>
    <property type="molecule type" value="Genomic_DNA"/>
</dbReference>
<dbReference type="PIRSF" id="PIRSF004848">
    <property type="entry name" value="YBL036c_PLPDEIII"/>
    <property type="match status" value="1"/>
</dbReference>
<gene>
    <name evidence="6" type="ORF">B0I24_11119</name>
    <name evidence="7" type="ORF">CWE07_11910</name>
</gene>
<comment type="similarity">
    <text evidence="2 4">Belongs to the pyridoxal phosphate-binding protein YggS/PROSC family.</text>
</comment>
<keyword evidence="9" id="KW-1185">Reference proteome</keyword>
<dbReference type="EMBL" id="PIPK01000012">
    <property type="protein sequence ID" value="RUO21068.1"/>
    <property type="molecule type" value="Genomic_DNA"/>
</dbReference>
<organism evidence="6 8">
    <name type="scientific">Aliidiomarina maris</name>
    <dbReference type="NCBI Taxonomy" id="531312"/>
    <lineage>
        <taxon>Bacteria</taxon>
        <taxon>Pseudomonadati</taxon>
        <taxon>Pseudomonadota</taxon>
        <taxon>Gammaproteobacteria</taxon>
        <taxon>Alteromonadales</taxon>
        <taxon>Idiomarinaceae</taxon>
        <taxon>Aliidiomarina</taxon>
    </lineage>
</organism>
<keyword evidence="1 2" id="KW-0663">Pyridoxal phosphate</keyword>
<comment type="caution">
    <text evidence="6">The sequence shown here is derived from an EMBL/GenBank/DDBJ whole genome shotgun (WGS) entry which is preliminary data.</text>
</comment>
<protein>
    <recommendedName>
        <fullName evidence="2">Pyridoxal phosphate homeostasis protein</fullName>
        <shortName evidence="2">PLP homeostasis protein</shortName>
    </recommendedName>
</protein>
<dbReference type="PANTHER" id="PTHR10146">
    <property type="entry name" value="PROLINE SYNTHETASE CO-TRANSCRIBED BACTERIAL HOMOLOG PROTEIN"/>
    <property type="match status" value="1"/>
</dbReference>
<evidence type="ECO:0000313" key="6">
    <source>
        <dbReference type="EMBL" id="RAJ95234.1"/>
    </source>
</evidence>
<evidence type="ECO:0000256" key="1">
    <source>
        <dbReference type="ARBA" id="ARBA00022898"/>
    </source>
</evidence>
<dbReference type="CDD" id="cd06824">
    <property type="entry name" value="PLPDE_III_Yggs_like"/>
    <property type="match status" value="1"/>
</dbReference>
<proteinExistence type="inferred from homology"/>
<accession>A0A327WSD0</accession>
<evidence type="ECO:0000313" key="9">
    <source>
        <dbReference type="Proteomes" id="UP000287865"/>
    </source>
</evidence>
<dbReference type="Proteomes" id="UP000249203">
    <property type="component" value="Unassembled WGS sequence"/>
</dbReference>
<comment type="function">
    <text evidence="2">Pyridoxal 5'-phosphate (PLP)-binding protein, which is involved in PLP homeostasis.</text>
</comment>
<dbReference type="Gene3D" id="3.20.20.10">
    <property type="entry name" value="Alanine racemase"/>
    <property type="match status" value="1"/>
</dbReference>
<evidence type="ECO:0000313" key="7">
    <source>
        <dbReference type="EMBL" id="RUO21068.1"/>
    </source>
</evidence>
<dbReference type="PANTHER" id="PTHR10146:SF14">
    <property type="entry name" value="PYRIDOXAL PHOSPHATE HOMEOSTASIS PROTEIN"/>
    <property type="match status" value="1"/>
</dbReference>
<evidence type="ECO:0000259" key="5">
    <source>
        <dbReference type="Pfam" id="PF01168"/>
    </source>
</evidence>
<dbReference type="InterPro" id="IPR001608">
    <property type="entry name" value="Ala_racemase_N"/>
</dbReference>
<dbReference type="OrthoDB" id="9804072at2"/>
<dbReference type="FunFam" id="3.20.20.10:FF:000018">
    <property type="entry name" value="Pyridoxal phosphate homeostasis protein"/>
    <property type="match status" value="1"/>
</dbReference>
<dbReference type="Pfam" id="PF01168">
    <property type="entry name" value="Ala_racemase_N"/>
    <property type="match status" value="1"/>
</dbReference>
<comment type="cofactor">
    <cofactor evidence="3">
        <name>pyridoxal 5'-phosphate</name>
        <dbReference type="ChEBI" id="CHEBI:597326"/>
    </cofactor>
</comment>
<dbReference type="SUPFAM" id="SSF51419">
    <property type="entry name" value="PLP-binding barrel"/>
    <property type="match status" value="1"/>
</dbReference>
<dbReference type="HAMAP" id="MF_02087">
    <property type="entry name" value="PLP_homeostasis"/>
    <property type="match status" value="1"/>
</dbReference>
<dbReference type="Proteomes" id="UP000287865">
    <property type="component" value="Unassembled WGS sequence"/>
</dbReference>
<dbReference type="AlphaFoldDB" id="A0A327WSD0"/>
<dbReference type="InterPro" id="IPR011078">
    <property type="entry name" value="PyrdxlP_homeostasis"/>
</dbReference>
<name>A0A327WSD0_9GAMM</name>
<dbReference type="GO" id="GO:0030170">
    <property type="term" value="F:pyridoxal phosphate binding"/>
    <property type="evidence" value="ECO:0007669"/>
    <property type="project" value="UniProtKB-UniRule"/>
</dbReference>
<evidence type="ECO:0000256" key="2">
    <source>
        <dbReference type="HAMAP-Rule" id="MF_02087"/>
    </source>
</evidence>